<dbReference type="OrthoDB" id="128682at2759"/>
<proteinExistence type="predicted"/>
<keyword evidence="2" id="KW-1185">Reference proteome</keyword>
<reference evidence="1" key="1">
    <citation type="submission" date="2023-04" db="EMBL/GenBank/DDBJ databases">
        <title>Phytophthora fragariaefolia NBRC 109709.</title>
        <authorList>
            <person name="Ichikawa N."/>
            <person name="Sato H."/>
            <person name="Tonouchi N."/>
        </authorList>
    </citation>
    <scope>NUCLEOTIDE SEQUENCE</scope>
    <source>
        <strain evidence="1">NBRC 109709</strain>
    </source>
</reference>
<evidence type="ECO:0000313" key="2">
    <source>
        <dbReference type="Proteomes" id="UP001165121"/>
    </source>
</evidence>
<dbReference type="Proteomes" id="UP001165121">
    <property type="component" value="Unassembled WGS sequence"/>
</dbReference>
<comment type="caution">
    <text evidence="1">The sequence shown here is derived from an EMBL/GenBank/DDBJ whole genome shotgun (WGS) entry which is preliminary data.</text>
</comment>
<organism evidence="1 2">
    <name type="scientific">Phytophthora fragariaefolia</name>
    <dbReference type="NCBI Taxonomy" id="1490495"/>
    <lineage>
        <taxon>Eukaryota</taxon>
        <taxon>Sar</taxon>
        <taxon>Stramenopiles</taxon>
        <taxon>Oomycota</taxon>
        <taxon>Peronosporomycetes</taxon>
        <taxon>Peronosporales</taxon>
        <taxon>Peronosporaceae</taxon>
        <taxon>Phytophthora</taxon>
    </lineage>
</organism>
<gene>
    <name evidence="1" type="ORF">Pfra01_000601300</name>
</gene>
<evidence type="ECO:0000313" key="1">
    <source>
        <dbReference type="EMBL" id="GMF28741.1"/>
    </source>
</evidence>
<sequence>MPLTTSTSNTSEKKAEEYLLNKWLRKEFTTYQVWSEKGLQATTSPKDLFKIKNSDNFRVYKRYVNDFDTYVLRIMKAGYDPPRIMVSYGASKAAMVARTEIMAEAGRSAAYAKLALGMIQPGTPIHVLSGGALETNAAFPFFQLFLKFKEPSLRSELNRLDELERLNKLSKSDTKARTKMIDELKLFEKYAQDQTIVL</sequence>
<dbReference type="AlphaFoldDB" id="A0A9W6UB57"/>
<name>A0A9W6UB57_9STRA</name>
<protein>
    <submittedName>
        <fullName evidence="1">Unnamed protein product</fullName>
    </submittedName>
</protein>
<dbReference type="EMBL" id="BSXT01000496">
    <property type="protein sequence ID" value="GMF28741.1"/>
    <property type="molecule type" value="Genomic_DNA"/>
</dbReference>
<accession>A0A9W6UB57</accession>